<comment type="caution">
    <text evidence="1">The sequence shown here is derived from an EMBL/GenBank/DDBJ whole genome shotgun (WGS) entry which is preliminary data.</text>
</comment>
<protein>
    <submittedName>
        <fullName evidence="1">Uncharacterized protein</fullName>
    </submittedName>
</protein>
<keyword evidence="2" id="KW-1185">Reference proteome</keyword>
<gene>
    <name evidence="1" type="ORF">PanWU01x14_169260</name>
</gene>
<dbReference type="AlphaFoldDB" id="A0A2P5CAH3"/>
<organism evidence="1 2">
    <name type="scientific">Parasponia andersonii</name>
    <name type="common">Sponia andersonii</name>
    <dbReference type="NCBI Taxonomy" id="3476"/>
    <lineage>
        <taxon>Eukaryota</taxon>
        <taxon>Viridiplantae</taxon>
        <taxon>Streptophyta</taxon>
        <taxon>Embryophyta</taxon>
        <taxon>Tracheophyta</taxon>
        <taxon>Spermatophyta</taxon>
        <taxon>Magnoliopsida</taxon>
        <taxon>eudicotyledons</taxon>
        <taxon>Gunneridae</taxon>
        <taxon>Pentapetalae</taxon>
        <taxon>rosids</taxon>
        <taxon>fabids</taxon>
        <taxon>Rosales</taxon>
        <taxon>Cannabaceae</taxon>
        <taxon>Parasponia</taxon>
    </lineage>
</organism>
<evidence type="ECO:0000313" key="1">
    <source>
        <dbReference type="EMBL" id="PON57995.1"/>
    </source>
</evidence>
<sequence>MEAIVDKWKRFSITEEDEVLGVDDGSLAKGNQRLLYELDGRMITKKQIHKGVFQDVIKELWKVKGGALNPNF</sequence>
<dbReference type="Proteomes" id="UP000237105">
    <property type="component" value="Unassembled WGS sequence"/>
</dbReference>
<name>A0A2P5CAH3_PARAD</name>
<dbReference type="EMBL" id="JXTB01000153">
    <property type="protein sequence ID" value="PON57995.1"/>
    <property type="molecule type" value="Genomic_DNA"/>
</dbReference>
<proteinExistence type="predicted"/>
<dbReference type="OrthoDB" id="10421819at2759"/>
<reference evidence="2" key="1">
    <citation type="submission" date="2016-06" db="EMBL/GenBank/DDBJ databases">
        <title>Parallel loss of symbiosis genes in relatives of nitrogen-fixing non-legume Parasponia.</title>
        <authorList>
            <person name="Van Velzen R."/>
            <person name="Holmer R."/>
            <person name="Bu F."/>
            <person name="Rutten L."/>
            <person name="Van Zeijl A."/>
            <person name="Liu W."/>
            <person name="Santuari L."/>
            <person name="Cao Q."/>
            <person name="Sharma T."/>
            <person name="Shen D."/>
            <person name="Roswanjaya Y."/>
            <person name="Wardhani T."/>
            <person name="Kalhor M.S."/>
            <person name="Jansen J."/>
            <person name="Van den Hoogen J."/>
            <person name="Gungor B."/>
            <person name="Hartog M."/>
            <person name="Hontelez J."/>
            <person name="Verver J."/>
            <person name="Yang W.-C."/>
            <person name="Schijlen E."/>
            <person name="Repin R."/>
            <person name="Schilthuizen M."/>
            <person name="Schranz E."/>
            <person name="Heidstra R."/>
            <person name="Miyata K."/>
            <person name="Fedorova E."/>
            <person name="Kohlen W."/>
            <person name="Bisseling T."/>
            <person name="Smit S."/>
            <person name="Geurts R."/>
        </authorList>
    </citation>
    <scope>NUCLEOTIDE SEQUENCE [LARGE SCALE GENOMIC DNA]</scope>
    <source>
        <strain evidence="2">cv. WU1-14</strain>
    </source>
</reference>
<evidence type="ECO:0000313" key="2">
    <source>
        <dbReference type="Proteomes" id="UP000237105"/>
    </source>
</evidence>
<accession>A0A2P5CAH3</accession>